<feature type="domain" description="C2H2-type" evidence="5">
    <location>
        <begin position="57"/>
        <end position="78"/>
    </location>
</feature>
<evidence type="ECO:0000256" key="4">
    <source>
        <dbReference type="PROSITE-ProRule" id="PRU00042"/>
    </source>
</evidence>
<evidence type="ECO:0000259" key="5">
    <source>
        <dbReference type="PROSITE" id="PS50157"/>
    </source>
</evidence>
<keyword evidence="1" id="KW-0479">Metal-binding</keyword>
<dbReference type="OrthoDB" id="6077919at2759"/>
<proteinExistence type="predicted"/>
<gene>
    <name evidence="6" type="ORF">FJT64_022475</name>
</gene>
<dbReference type="InterPro" id="IPR013087">
    <property type="entry name" value="Znf_C2H2_type"/>
</dbReference>
<evidence type="ECO:0000256" key="2">
    <source>
        <dbReference type="ARBA" id="ARBA00022771"/>
    </source>
</evidence>
<protein>
    <recommendedName>
        <fullName evidence="5">C2H2-type domain-containing protein</fullName>
    </recommendedName>
</protein>
<evidence type="ECO:0000313" key="7">
    <source>
        <dbReference type="Proteomes" id="UP000440578"/>
    </source>
</evidence>
<keyword evidence="7" id="KW-1185">Reference proteome</keyword>
<dbReference type="PROSITE" id="PS50157">
    <property type="entry name" value="ZINC_FINGER_C2H2_2"/>
    <property type="match status" value="1"/>
</dbReference>
<dbReference type="AlphaFoldDB" id="A0A6A4WV58"/>
<sequence>MAQAGKVDGRVRETPVPLYELRQYEATYATKARCKVEVDDPRRPGRTKFRYIYDDEFHCEICGKAFAWRGHLVKHMQVKKWAD</sequence>
<dbReference type="InterPro" id="IPR036236">
    <property type="entry name" value="Znf_C2H2_sf"/>
</dbReference>
<name>A0A6A4WV58_AMPAM</name>
<evidence type="ECO:0000256" key="1">
    <source>
        <dbReference type="ARBA" id="ARBA00022723"/>
    </source>
</evidence>
<dbReference type="GO" id="GO:0008270">
    <property type="term" value="F:zinc ion binding"/>
    <property type="evidence" value="ECO:0007669"/>
    <property type="project" value="UniProtKB-KW"/>
</dbReference>
<reference evidence="6 7" key="1">
    <citation type="submission" date="2019-07" db="EMBL/GenBank/DDBJ databases">
        <title>Draft genome assembly of a fouling barnacle, Amphibalanus amphitrite (Darwin, 1854): The first reference genome for Thecostraca.</title>
        <authorList>
            <person name="Kim W."/>
        </authorList>
    </citation>
    <scope>NUCLEOTIDE SEQUENCE [LARGE SCALE GENOMIC DNA]</scope>
    <source>
        <strain evidence="6">SNU_AA5</strain>
        <tissue evidence="6">Soma without cirri and trophi</tissue>
    </source>
</reference>
<evidence type="ECO:0000256" key="3">
    <source>
        <dbReference type="ARBA" id="ARBA00022833"/>
    </source>
</evidence>
<dbReference type="Gene3D" id="3.30.160.60">
    <property type="entry name" value="Classic Zinc Finger"/>
    <property type="match status" value="1"/>
</dbReference>
<organism evidence="6 7">
    <name type="scientific">Amphibalanus amphitrite</name>
    <name type="common">Striped barnacle</name>
    <name type="synonym">Balanus amphitrite</name>
    <dbReference type="NCBI Taxonomy" id="1232801"/>
    <lineage>
        <taxon>Eukaryota</taxon>
        <taxon>Metazoa</taxon>
        <taxon>Ecdysozoa</taxon>
        <taxon>Arthropoda</taxon>
        <taxon>Crustacea</taxon>
        <taxon>Multicrustacea</taxon>
        <taxon>Cirripedia</taxon>
        <taxon>Thoracica</taxon>
        <taxon>Thoracicalcarea</taxon>
        <taxon>Balanomorpha</taxon>
        <taxon>Balanoidea</taxon>
        <taxon>Balanidae</taxon>
        <taxon>Amphibalaninae</taxon>
        <taxon>Amphibalanus</taxon>
    </lineage>
</organism>
<dbReference type="SUPFAM" id="SSF57667">
    <property type="entry name" value="beta-beta-alpha zinc fingers"/>
    <property type="match status" value="1"/>
</dbReference>
<comment type="caution">
    <text evidence="6">The sequence shown here is derived from an EMBL/GenBank/DDBJ whole genome shotgun (WGS) entry which is preliminary data.</text>
</comment>
<dbReference type="EMBL" id="VIIS01000708">
    <property type="protein sequence ID" value="KAF0305971.1"/>
    <property type="molecule type" value="Genomic_DNA"/>
</dbReference>
<evidence type="ECO:0000313" key="6">
    <source>
        <dbReference type="EMBL" id="KAF0305971.1"/>
    </source>
</evidence>
<keyword evidence="3" id="KW-0862">Zinc</keyword>
<dbReference type="Proteomes" id="UP000440578">
    <property type="component" value="Unassembled WGS sequence"/>
</dbReference>
<accession>A0A6A4WV58</accession>
<keyword evidence="2 4" id="KW-0863">Zinc-finger</keyword>
<dbReference type="FunFam" id="3.30.160.60:FF:000065">
    <property type="entry name" value="B-cell CLL/lymphoma 6, member B"/>
    <property type="match status" value="1"/>
</dbReference>